<dbReference type="PROSITE" id="PS50088">
    <property type="entry name" value="ANK_REPEAT"/>
    <property type="match status" value="1"/>
</dbReference>
<evidence type="ECO:0000313" key="2">
    <source>
        <dbReference type="EMBL" id="KAJ8976543.1"/>
    </source>
</evidence>
<feature type="repeat" description="ANK" evidence="1">
    <location>
        <begin position="54"/>
        <end position="86"/>
    </location>
</feature>
<dbReference type="Pfam" id="PF12796">
    <property type="entry name" value="Ank_2"/>
    <property type="match status" value="1"/>
</dbReference>
<dbReference type="Proteomes" id="UP001162164">
    <property type="component" value="Unassembled WGS sequence"/>
</dbReference>
<dbReference type="EMBL" id="JAPWTJ010000658">
    <property type="protein sequence ID" value="KAJ8976543.1"/>
    <property type="molecule type" value="Genomic_DNA"/>
</dbReference>
<keyword evidence="3" id="KW-1185">Reference proteome</keyword>
<dbReference type="SMART" id="SM00248">
    <property type="entry name" value="ANK"/>
    <property type="match status" value="2"/>
</dbReference>
<keyword evidence="1" id="KW-0040">ANK repeat</keyword>
<dbReference type="PANTHER" id="PTHR46427:SF1">
    <property type="entry name" value="ANKYRIN REPEAT AND LEM DOMAIN-CONTAINING PROTEIN 1"/>
    <property type="match status" value="1"/>
</dbReference>
<gene>
    <name evidence="2" type="ORF">NQ317_017951</name>
</gene>
<reference evidence="2" key="1">
    <citation type="journal article" date="2023" name="Insect Mol. Biol.">
        <title>Genome sequencing provides insights into the evolution of gene families encoding plant cell wall-degrading enzymes in longhorned beetles.</title>
        <authorList>
            <person name="Shin N.R."/>
            <person name="Okamura Y."/>
            <person name="Kirsch R."/>
            <person name="Pauchet Y."/>
        </authorList>
    </citation>
    <scope>NUCLEOTIDE SEQUENCE</scope>
    <source>
        <strain evidence="2">MMC_N1</strain>
    </source>
</reference>
<dbReference type="PANTHER" id="PTHR46427">
    <property type="entry name" value="ANKYRIN REPEAT AND LEM DOMAIN-CONTAINING PROTEIN 1"/>
    <property type="match status" value="1"/>
</dbReference>
<dbReference type="InterPro" id="IPR034998">
    <property type="entry name" value="ANKLE1"/>
</dbReference>
<organism evidence="2 3">
    <name type="scientific">Molorchus minor</name>
    <dbReference type="NCBI Taxonomy" id="1323400"/>
    <lineage>
        <taxon>Eukaryota</taxon>
        <taxon>Metazoa</taxon>
        <taxon>Ecdysozoa</taxon>
        <taxon>Arthropoda</taxon>
        <taxon>Hexapoda</taxon>
        <taxon>Insecta</taxon>
        <taxon>Pterygota</taxon>
        <taxon>Neoptera</taxon>
        <taxon>Endopterygota</taxon>
        <taxon>Coleoptera</taxon>
        <taxon>Polyphaga</taxon>
        <taxon>Cucujiformia</taxon>
        <taxon>Chrysomeloidea</taxon>
        <taxon>Cerambycidae</taxon>
        <taxon>Lamiinae</taxon>
        <taxon>Monochamini</taxon>
        <taxon>Molorchus</taxon>
    </lineage>
</organism>
<sequence>AVKSLLIGKGADRIVLPEKGISPFHLVIGCDSNDFAVKVTKLILQYGGNPISDDGLTPVHIAAAWGRLEILTLLLASGGDPEAPGQDLHDSVSVCTKGGPSGLSRLDNVVFAHKILINNGRAIGEYEIVDEYRPASITKEKNLENLQNLPQSDPNENVIHWFATHVQATDGPPPFIKLPNGTGVNTSDDEIFVSFESSADESDNEHLRVVDVKKLTFRKAYTKTRRITNRKCFDTHTGKVTDFVAISTTYNFDKAKDFTRADNFSKESGIVTLQSSSNNDSILGDVAFVDAPNIDRAPKIKAVIEAESKIDANLEEVVKIGAVVEDEQKLDAVLTDLTSIKNTPKTVDDASKNDDDIEKAKDASSDYMTCSTHSLLSKRMSLK</sequence>
<evidence type="ECO:0000256" key="1">
    <source>
        <dbReference type="PROSITE-ProRule" id="PRU00023"/>
    </source>
</evidence>
<dbReference type="InterPro" id="IPR036770">
    <property type="entry name" value="Ankyrin_rpt-contain_sf"/>
</dbReference>
<comment type="caution">
    <text evidence="2">The sequence shown here is derived from an EMBL/GenBank/DDBJ whole genome shotgun (WGS) entry which is preliminary data.</text>
</comment>
<name>A0ABQ9JF01_9CUCU</name>
<evidence type="ECO:0000313" key="3">
    <source>
        <dbReference type="Proteomes" id="UP001162164"/>
    </source>
</evidence>
<evidence type="ECO:0008006" key="4">
    <source>
        <dbReference type="Google" id="ProtNLM"/>
    </source>
</evidence>
<dbReference type="SUPFAM" id="SSF48403">
    <property type="entry name" value="Ankyrin repeat"/>
    <property type="match status" value="1"/>
</dbReference>
<feature type="non-terminal residue" evidence="2">
    <location>
        <position position="1"/>
    </location>
</feature>
<dbReference type="PROSITE" id="PS50297">
    <property type="entry name" value="ANK_REP_REGION"/>
    <property type="match status" value="1"/>
</dbReference>
<proteinExistence type="predicted"/>
<dbReference type="InterPro" id="IPR002110">
    <property type="entry name" value="Ankyrin_rpt"/>
</dbReference>
<accession>A0ABQ9JF01</accession>
<dbReference type="Gene3D" id="1.25.40.20">
    <property type="entry name" value="Ankyrin repeat-containing domain"/>
    <property type="match status" value="1"/>
</dbReference>
<protein>
    <recommendedName>
        <fullName evidence="4">Ankyrin repeat protein</fullName>
    </recommendedName>
</protein>